<dbReference type="UniPathway" id="UPA00115"/>
<dbReference type="InterPro" id="IPR008927">
    <property type="entry name" value="6-PGluconate_DH-like_C_sf"/>
</dbReference>
<dbReference type="PRINTS" id="PR00076">
    <property type="entry name" value="6PGDHDRGNASE"/>
</dbReference>
<proteinExistence type="inferred from homology"/>
<evidence type="ECO:0000313" key="6">
    <source>
        <dbReference type="EMBL" id="TCJ13867.1"/>
    </source>
</evidence>
<evidence type="ECO:0000256" key="3">
    <source>
        <dbReference type="ARBA" id="ARBA00023002"/>
    </source>
</evidence>
<dbReference type="NCBIfam" id="NF007161">
    <property type="entry name" value="PRK09599.1"/>
    <property type="match status" value="1"/>
</dbReference>
<keyword evidence="3" id="KW-0560">Oxidoreductase</keyword>
<reference evidence="6 7" key="1">
    <citation type="submission" date="2019-03" db="EMBL/GenBank/DDBJ databases">
        <title>Genome sequence of Thiobacillaceae bacterium LSR1, a sulfur-oxidizing bacterium isolated from freshwater sediment.</title>
        <authorList>
            <person name="Li S."/>
        </authorList>
    </citation>
    <scope>NUCLEOTIDE SEQUENCE [LARGE SCALE GENOMIC DNA]</scope>
    <source>
        <strain evidence="6 7">LSR1</strain>
    </source>
</reference>
<dbReference type="PROSITE" id="PS00895">
    <property type="entry name" value="3_HYDROXYISOBUT_DH"/>
    <property type="match status" value="1"/>
</dbReference>
<dbReference type="PANTHER" id="PTHR11811">
    <property type="entry name" value="6-PHOSPHOGLUCONATE DEHYDROGENASE"/>
    <property type="match status" value="1"/>
</dbReference>
<dbReference type="Gene3D" id="1.10.1040.10">
    <property type="entry name" value="N-(1-d-carboxylethyl)-l-norvaline Dehydrogenase, domain 2"/>
    <property type="match status" value="1"/>
</dbReference>
<dbReference type="InterPro" id="IPR013328">
    <property type="entry name" value="6PGD_dom2"/>
</dbReference>
<dbReference type="InterPro" id="IPR006183">
    <property type="entry name" value="Pgluconate_DH"/>
</dbReference>
<dbReference type="SUPFAM" id="SSF48179">
    <property type="entry name" value="6-phosphogluconate dehydrogenase C-terminal domain-like"/>
    <property type="match status" value="1"/>
</dbReference>
<dbReference type="GO" id="GO:0004616">
    <property type="term" value="F:phosphogluconate dehydrogenase (decarboxylating) activity"/>
    <property type="evidence" value="ECO:0007669"/>
    <property type="project" value="InterPro"/>
</dbReference>
<evidence type="ECO:0000256" key="1">
    <source>
        <dbReference type="ARBA" id="ARBA00004959"/>
    </source>
</evidence>
<evidence type="ECO:0000313" key="7">
    <source>
        <dbReference type="Proteomes" id="UP000295443"/>
    </source>
</evidence>
<dbReference type="SUPFAM" id="SSF51735">
    <property type="entry name" value="NAD(P)-binding Rossmann-fold domains"/>
    <property type="match status" value="1"/>
</dbReference>
<accession>A0A4R1BAB9</accession>
<dbReference type="InterPro" id="IPR006114">
    <property type="entry name" value="6PGDH_C"/>
</dbReference>
<dbReference type="InterPro" id="IPR006115">
    <property type="entry name" value="6PGDH_NADP-bd"/>
</dbReference>
<dbReference type="RefSeq" id="WP_131447169.1">
    <property type="nucleotide sequence ID" value="NZ_SJZB01000036.1"/>
</dbReference>
<keyword evidence="4" id="KW-0311">Gluconate utilization</keyword>
<dbReference type="GO" id="GO:0016054">
    <property type="term" value="P:organic acid catabolic process"/>
    <property type="evidence" value="ECO:0007669"/>
    <property type="project" value="UniProtKB-ARBA"/>
</dbReference>
<dbReference type="InterPro" id="IPR036291">
    <property type="entry name" value="NAD(P)-bd_dom_sf"/>
</dbReference>
<dbReference type="AlphaFoldDB" id="A0A4R1BAB9"/>
<comment type="similarity">
    <text evidence="2">Belongs to the 6-phosphogluconate dehydrogenase family.</text>
</comment>
<dbReference type="Gene3D" id="3.40.50.720">
    <property type="entry name" value="NAD(P)-binding Rossmann-like Domain"/>
    <property type="match status" value="1"/>
</dbReference>
<dbReference type="InterPro" id="IPR002204">
    <property type="entry name" value="3-OH-isobutyrate_DH-rel_CS"/>
</dbReference>
<evidence type="ECO:0000256" key="4">
    <source>
        <dbReference type="ARBA" id="ARBA00023064"/>
    </source>
</evidence>
<organism evidence="6 7">
    <name type="scientific">Parasulfuritortus cantonensis</name>
    <dbReference type="NCBI Taxonomy" id="2528202"/>
    <lineage>
        <taxon>Bacteria</taxon>
        <taxon>Pseudomonadati</taxon>
        <taxon>Pseudomonadota</taxon>
        <taxon>Betaproteobacteria</taxon>
        <taxon>Nitrosomonadales</taxon>
        <taxon>Thiobacillaceae</taxon>
        <taxon>Parasulfuritortus</taxon>
    </lineage>
</organism>
<comment type="pathway">
    <text evidence="1">Carbohydrate degradation; pentose phosphate pathway.</text>
</comment>
<sequence>MEIGLYGLGRMGGNMARRLARGGARVLACNRSFEVTEQIAAEEVNVVACRSLDDMIAALKPPRVVWLMLPAGAATEAALAELAGKLAPGDMVVDGANGYYKEAQRRAADLAGKQLAFADVGVSGGIWGLANGYCLMAGGEAEAVARIEPFLKLLAPAPERGWLHAGPAGSGHFVKMIHNGIEYGMMQAFAEGFALMQAKGEFDLDLAAIAELWRHSSVVRSWLLDLTADFLKEDQGLDAILPFVADSGEGRWTALESIEQGVPTPVMTLALMNRFDSQGKADFGNKLLAMMRKGFGGHALKG</sequence>
<dbReference type="Proteomes" id="UP000295443">
    <property type="component" value="Unassembled WGS sequence"/>
</dbReference>
<dbReference type="InterPro" id="IPR004849">
    <property type="entry name" value="6DGDH_YqeC"/>
</dbReference>
<name>A0A4R1BAB9_9PROT</name>
<dbReference type="Pfam" id="PF03446">
    <property type="entry name" value="NAD_binding_2"/>
    <property type="match status" value="1"/>
</dbReference>
<keyword evidence="7" id="KW-1185">Reference proteome</keyword>
<dbReference type="SMART" id="SM01350">
    <property type="entry name" value="6PGD"/>
    <property type="match status" value="1"/>
</dbReference>
<dbReference type="NCBIfam" id="TIGR00872">
    <property type="entry name" value="gnd_rel"/>
    <property type="match status" value="1"/>
</dbReference>
<comment type="caution">
    <text evidence="6">The sequence shown here is derived from an EMBL/GenBank/DDBJ whole genome shotgun (WGS) entry which is preliminary data.</text>
</comment>
<evidence type="ECO:0000256" key="2">
    <source>
        <dbReference type="ARBA" id="ARBA00008419"/>
    </source>
</evidence>
<dbReference type="EMBL" id="SJZB01000036">
    <property type="protein sequence ID" value="TCJ13867.1"/>
    <property type="molecule type" value="Genomic_DNA"/>
</dbReference>
<protein>
    <submittedName>
        <fullName evidence="6">Decarboxylating 6-phosphogluconate dehydrogenase</fullName>
    </submittedName>
</protein>
<evidence type="ECO:0000259" key="5">
    <source>
        <dbReference type="SMART" id="SM01350"/>
    </source>
</evidence>
<dbReference type="GO" id="GO:0050661">
    <property type="term" value="F:NADP binding"/>
    <property type="evidence" value="ECO:0007669"/>
    <property type="project" value="InterPro"/>
</dbReference>
<dbReference type="GO" id="GO:0006098">
    <property type="term" value="P:pentose-phosphate shunt"/>
    <property type="evidence" value="ECO:0007669"/>
    <property type="project" value="UniProtKB-UniPathway"/>
</dbReference>
<dbReference type="Pfam" id="PF00393">
    <property type="entry name" value="6PGD"/>
    <property type="match status" value="1"/>
</dbReference>
<dbReference type="GO" id="GO:0019521">
    <property type="term" value="P:D-gluconate metabolic process"/>
    <property type="evidence" value="ECO:0007669"/>
    <property type="project" value="UniProtKB-KW"/>
</dbReference>
<feature type="domain" description="6-phosphogluconate dehydrogenase C-terminal" evidence="5">
    <location>
        <begin position="171"/>
        <end position="299"/>
    </location>
</feature>
<gene>
    <name evidence="6" type="primary">gnd</name>
    <name evidence="6" type="ORF">EZJ19_09845</name>
</gene>
<dbReference type="OrthoDB" id="9804542at2"/>